<dbReference type="PANTHER" id="PTHR10434">
    <property type="entry name" value="1-ACYL-SN-GLYCEROL-3-PHOSPHATE ACYLTRANSFERASE"/>
    <property type="match status" value="1"/>
</dbReference>
<dbReference type="InterPro" id="IPR002123">
    <property type="entry name" value="Plipid/glycerol_acylTrfase"/>
</dbReference>
<protein>
    <submittedName>
        <fullName evidence="4">Lysophospholipid acyltransferase family protein</fullName>
    </submittedName>
</protein>
<evidence type="ECO:0000256" key="2">
    <source>
        <dbReference type="ARBA" id="ARBA00023315"/>
    </source>
</evidence>
<dbReference type="CDD" id="cd07988">
    <property type="entry name" value="LPLAT_ABO13168-like"/>
    <property type="match status" value="1"/>
</dbReference>
<dbReference type="EMBL" id="JBHPBY010000301">
    <property type="protein sequence ID" value="MFC1852348.1"/>
    <property type="molecule type" value="Genomic_DNA"/>
</dbReference>
<dbReference type="SUPFAM" id="SSF69593">
    <property type="entry name" value="Glycerol-3-phosphate (1)-acyltransferase"/>
    <property type="match status" value="1"/>
</dbReference>
<accession>A0ABV6Z1P3</accession>
<keyword evidence="1" id="KW-0808">Transferase</keyword>
<sequence>MSYTVFRTPGLSYAMHIVARVVLKIMGWRVQNNEATPRKCVMVAAPHTSNWDLPYTLLLGFALRIRANWMGKKALFRKPFSLFFKYLGGIPVDRSSSHNVVDQMIEVFRSCEEFILIISPEGTRSKVSAWKSGFYHISLGAQVPLILGFIDYTRKIGGIGPIFQYSGDYEQDMMKIKEFYAPIRGKVRKNI</sequence>
<organism evidence="4 5">
    <name type="scientific">candidate division CSSED10-310 bacterium</name>
    <dbReference type="NCBI Taxonomy" id="2855610"/>
    <lineage>
        <taxon>Bacteria</taxon>
        <taxon>Bacteria division CSSED10-310</taxon>
    </lineage>
</organism>
<gene>
    <name evidence="4" type="ORF">ACFL27_19290</name>
</gene>
<dbReference type="PANTHER" id="PTHR10434:SF9">
    <property type="entry name" value="PHOSPHOLIPID_GLYCEROL ACYLTRANSFERASE DOMAIN-CONTAINING PROTEIN"/>
    <property type="match status" value="1"/>
</dbReference>
<evidence type="ECO:0000313" key="4">
    <source>
        <dbReference type="EMBL" id="MFC1852348.1"/>
    </source>
</evidence>
<comment type="caution">
    <text evidence="4">The sequence shown here is derived from an EMBL/GenBank/DDBJ whole genome shotgun (WGS) entry which is preliminary data.</text>
</comment>
<keyword evidence="5" id="KW-1185">Reference proteome</keyword>
<feature type="domain" description="Phospholipid/glycerol acyltransferase" evidence="3">
    <location>
        <begin position="41"/>
        <end position="153"/>
    </location>
</feature>
<reference evidence="4 5" key="1">
    <citation type="submission" date="2024-09" db="EMBL/GenBank/DDBJ databases">
        <title>Laminarin stimulates single cell rates of sulfate reduction while oxygen inhibits transcriptomic activity in coastal marine sediment.</title>
        <authorList>
            <person name="Lindsay M."/>
            <person name="Orcutt B."/>
            <person name="Emerson D."/>
            <person name="Stepanauskas R."/>
            <person name="D'Angelo T."/>
        </authorList>
    </citation>
    <scope>NUCLEOTIDE SEQUENCE [LARGE SCALE GENOMIC DNA]</scope>
    <source>
        <strain evidence="4">SAG AM-311-K15</strain>
    </source>
</reference>
<keyword evidence="2 4" id="KW-0012">Acyltransferase</keyword>
<dbReference type="SMART" id="SM00563">
    <property type="entry name" value="PlsC"/>
    <property type="match status" value="1"/>
</dbReference>
<proteinExistence type="predicted"/>
<dbReference type="Proteomes" id="UP001594351">
    <property type="component" value="Unassembled WGS sequence"/>
</dbReference>
<dbReference type="GO" id="GO:0016746">
    <property type="term" value="F:acyltransferase activity"/>
    <property type="evidence" value="ECO:0007669"/>
    <property type="project" value="UniProtKB-KW"/>
</dbReference>
<name>A0ABV6Z1P3_UNCC1</name>
<evidence type="ECO:0000256" key="1">
    <source>
        <dbReference type="ARBA" id="ARBA00022679"/>
    </source>
</evidence>
<evidence type="ECO:0000259" key="3">
    <source>
        <dbReference type="SMART" id="SM00563"/>
    </source>
</evidence>
<dbReference type="Pfam" id="PF01553">
    <property type="entry name" value="Acyltransferase"/>
    <property type="match status" value="1"/>
</dbReference>
<evidence type="ECO:0000313" key="5">
    <source>
        <dbReference type="Proteomes" id="UP001594351"/>
    </source>
</evidence>